<dbReference type="AlphaFoldDB" id="A0AB34G854"/>
<gene>
    <name evidence="1" type="ORF">J1605_001277</name>
</gene>
<comment type="caution">
    <text evidence="1">The sequence shown here is derived from an EMBL/GenBank/DDBJ whole genome shotgun (WGS) entry which is preliminary data.</text>
</comment>
<reference evidence="1 2" key="1">
    <citation type="submission" date="2022-11" db="EMBL/GenBank/DDBJ databases">
        <title>Whole genome sequence of Eschrichtius robustus ER-17-0199.</title>
        <authorList>
            <person name="Bruniche-Olsen A."/>
            <person name="Black A.N."/>
            <person name="Fields C.J."/>
            <person name="Walden K."/>
            <person name="Dewoody J.A."/>
        </authorList>
    </citation>
    <scope>NUCLEOTIDE SEQUENCE [LARGE SCALE GENOMIC DNA]</scope>
    <source>
        <strain evidence="1">ER-17-0199</strain>
        <tissue evidence="1">Blubber</tissue>
    </source>
</reference>
<dbReference type="EMBL" id="JAIQCJ010002624">
    <property type="protein sequence ID" value="KAJ8775557.1"/>
    <property type="molecule type" value="Genomic_DNA"/>
</dbReference>
<evidence type="ECO:0000313" key="2">
    <source>
        <dbReference type="Proteomes" id="UP001159641"/>
    </source>
</evidence>
<sequence>MSSAWVPSFEKEHLWMYLQALGFEPGSATVAGGKIVSHTHLGVLMNSVVGYCGPALAAKFLLPVAASRVARDCYGTLPGALFRGVESAVGAKLKGRLIPALVVKPGGL</sequence>
<protein>
    <submittedName>
        <fullName evidence="1">Uncharacterized protein</fullName>
    </submittedName>
</protein>
<proteinExistence type="predicted"/>
<name>A0AB34G854_ESCRO</name>
<keyword evidence="2" id="KW-1185">Reference proteome</keyword>
<evidence type="ECO:0000313" key="1">
    <source>
        <dbReference type="EMBL" id="KAJ8775557.1"/>
    </source>
</evidence>
<dbReference type="Proteomes" id="UP001159641">
    <property type="component" value="Unassembled WGS sequence"/>
</dbReference>
<accession>A0AB34G854</accession>
<organism evidence="1 2">
    <name type="scientific">Eschrichtius robustus</name>
    <name type="common">California gray whale</name>
    <name type="synonym">Eschrichtius gibbosus</name>
    <dbReference type="NCBI Taxonomy" id="9764"/>
    <lineage>
        <taxon>Eukaryota</taxon>
        <taxon>Metazoa</taxon>
        <taxon>Chordata</taxon>
        <taxon>Craniata</taxon>
        <taxon>Vertebrata</taxon>
        <taxon>Euteleostomi</taxon>
        <taxon>Mammalia</taxon>
        <taxon>Eutheria</taxon>
        <taxon>Laurasiatheria</taxon>
        <taxon>Artiodactyla</taxon>
        <taxon>Whippomorpha</taxon>
        <taxon>Cetacea</taxon>
        <taxon>Mysticeti</taxon>
        <taxon>Eschrichtiidae</taxon>
        <taxon>Eschrichtius</taxon>
    </lineage>
</organism>